<gene>
    <name evidence="3" type="ORF">A5630_10545</name>
</gene>
<dbReference type="SUPFAM" id="SSF46785">
    <property type="entry name" value="Winged helix' DNA-binding domain"/>
    <property type="match status" value="1"/>
</dbReference>
<dbReference type="Proteomes" id="UP000093898">
    <property type="component" value="Unassembled WGS sequence"/>
</dbReference>
<dbReference type="STRING" id="56689.GCA_001291445_05730"/>
<accession>A0A1A3GG81</accession>
<dbReference type="RefSeq" id="WP_064986794.1">
    <property type="nucleotide sequence ID" value="NZ_LZLC01000280.1"/>
</dbReference>
<evidence type="ECO:0000313" key="4">
    <source>
        <dbReference type="Proteomes" id="UP000093898"/>
    </source>
</evidence>
<name>A0A1A3GG81_MYCMU</name>
<dbReference type="Pfam" id="PF10400">
    <property type="entry name" value="Vir_act_alpha_C"/>
    <property type="match status" value="1"/>
</dbReference>
<dbReference type="PANTHER" id="PTHR43252">
    <property type="entry name" value="TRANSCRIPTIONAL REGULATOR YQJI"/>
    <property type="match status" value="1"/>
</dbReference>
<dbReference type="EMBL" id="LZLC01000280">
    <property type="protein sequence ID" value="OBJ34810.1"/>
    <property type="molecule type" value="Genomic_DNA"/>
</dbReference>
<evidence type="ECO:0000259" key="1">
    <source>
        <dbReference type="Pfam" id="PF03551"/>
    </source>
</evidence>
<dbReference type="InterPro" id="IPR036388">
    <property type="entry name" value="WH-like_DNA-bd_sf"/>
</dbReference>
<sequence>MSLQFAILTALTERASTGIELTRRFDRAFGYFWPATHQQIYRELDKLKTSGLAEASTPDRPERGQPKRFSITPAGRAALGEWLCGIDDPAPERMSIAVRVRAAAALGETGAVRAVIAHHLAAHEAMLANYREIDARDFAAPVADADVLRHLVLKAGLRTEQAWVDWCREALDVLDRLASSGDREL</sequence>
<dbReference type="OrthoDB" id="3186544at2"/>
<evidence type="ECO:0000259" key="2">
    <source>
        <dbReference type="Pfam" id="PF10400"/>
    </source>
</evidence>
<dbReference type="Gene3D" id="6.10.140.190">
    <property type="match status" value="1"/>
</dbReference>
<dbReference type="AlphaFoldDB" id="A0A1A3GG81"/>
<feature type="domain" description="Transcription regulator PadR C-terminal" evidence="2">
    <location>
        <begin position="93"/>
        <end position="175"/>
    </location>
</feature>
<dbReference type="InterPro" id="IPR036390">
    <property type="entry name" value="WH_DNA-bd_sf"/>
</dbReference>
<protein>
    <submittedName>
        <fullName evidence="3">PadR family transcriptional regulator</fullName>
    </submittedName>
</protein>
<evidence type="ECO:0000313" key="3">
    <source>
        <dbReference type="EMBL" id="OBJ34810.1"/>
    </source>
</evidence>
<reference evidence="4" key="1">
    <citation type="submission" date="2016-06" db="EMBL/GenBank/DDBJ databases">
        <authorList>
            <person name="Sutton G."/>
            <person name="Brinkac L."/>
            <person name="Sanka R."/>
            <person name="Adams M."/>
            <person name="Lau E."/>
            <person name="Garcia-Basteiro A."/>
            <person name="Lopez-Varela E."/>
            <person name="Palencia S."/>
        </authorList>
    </citation>
    <scope>NUCLEOTIDE SEQUENCE [LARGE SCALE GENOMIC DNA]</scope>
    <source>
        <strain evidence="4">1127319.6</strain>
    </source>
</reference>
<proteinExistence type="predicted"/>
<dbReference type="Pfam" id="PF03551">
    <property type="entry name" value="PadR"/>
    <property type="match status" value="1"/>
</dbReference>
<organism evidence="3 4">
    <name type="scientific">Mycolicibacterium mucogenicum</name>
    <name type="common">Mycobacterium mucogenicum</name>
    <dbReference type="NCBI Taxonomy" id="56689"/>
    <lineage>
        <taxon>Bacteria</taxon>
        <taxon>Bacillati</taxon>
        <taxon>Actinomycetota</taxon>
        <taxon>Actinomycetes</taxon>
        <taxon>Mycobacteriales</taxon>
        <taxon>Mycobacteriaceae</taxon>
        <taxon>Mycolicibacterium</taxon>
    </lineage>
</organism>
<dbReference type="InterPro" id="IPR005149">
    <property type="entry name" value="Tscrpt_reg_PadR_N"/>
</dbReference>
<dbReference type="InterPro" id="IPR018309">
    <property type="entry name" value="Tscrpt_reg_PadR_C"/>
</dbReference>
<dbReference type="Gene3D" id="1.10.10.10">
    <property type="entry name" value="Winged helix-like DNA-binding domain superfamily/Winged helix DNA-binding domain"/>
    <property type="match status" value="1"/>
</dbReference>
<dbReference type="PANTHER" id="PTHR43252:SF4">
    <property type="entry name" value="TRANSCRIPTIONAL REGULATORY PROTEIN"/>
    <property type="match status" value="1"/>
</dbReference>
<comment type="caution">
    <text evidence="3">The sequence shown here is derived from an EMBL/GenBank/DDBJ whole genome shotgun (WGS) entry which is preliminary data.</text>
</comment>
<feature type="domain" description="Transcription regulator PadR N-terminal" evidence="1">
    <location>
        <begin position="7"/>
        <end position="80"/>
    </location>
</feature>